<dbReference type="RefSeq" id="WP_094409560.1">
    <property type="nucleotide sequence ID" value="NZ_BMJZ01000002.1"/>
</dbReference>
<reference evidence="13 14" key="1">
    <citation type="submission" date="2017-07" db="EMBL/GenBank/DDBJ databases">
        <title>Elstera cyanobacteriorum sp. nov., a novel bacterium isolated from cyanobacterial aggregates in a eutrophic lake.</title>
        <authorList>
            <person name="Cai H."/>
        </authorList>
    </citation>
    <scope>NUCLEOTIDE SEQUENCE [LARGE SCALE GENOMIC DNA]</scope>
    <source>
        <strain evidence="13 14">TH019</strain>
    </source>
</reference>
<dbReference type="Gene3D" id="3.40.1160.10">
    <property type="entry name" value="Acetylglutamate kinase-like"/>
    <property type="match status" value="1"/>
</dbReference>
<feature type="domain" description="Aspartate/glutamate/uridylate kinase" evidence="12">
    <location>
        <begin position="5"/>
        <end position="215"/>
    </location>
</feature>
<feature type="binding site" evidence="11">
    <location>
        <begin position="10"/>
        <end position="13"/>
    </location>
    <ligand>
        <name>ATP</name>
        <dbReference type="ChEBI" id="CHEBI:30616"/>
    </ligand>
</feature>
<dbReference type="FunFam" id="3.40.1160.10:FF:000001">
    <property type="entry name" value="Uridylate kinase"/>
    <property type="match status" value="1"/>
</dbReference>
<evidence type="ECO:0000256" key="5">
    <source>
        <dbReference type="ARBA" id="ARBA00022679"/>
    </source>
</evidence>
<dbReference type="GO" id="GO:0005737">
    <property type="term" value="C:cytoplasm"/>
    <property type="evidence" value="ECO:0007669"/>
    <property type="project" value="UniProtKB-SubCell"/>
</dbReference>
<feature type="binding site" evidence="11">
    <location>
        <position position="51"/>
    </location>
    <ligand>
        <name>UMP</name>
        <dbReference type="ChEBI" id="CHEBI:57865"/>
    </ligand>
</feature>
<evidence type="ECO:0000313" key="14">
    <source>
        <dbReference type="Proteomes" id="UP000216361"/>
    </source>
</evidence>
<dbReference type="AlphaFoldDB" id="A0A255XM12"/>
<evidence type="ECO:0000256" key="11">
    <source>
        <dbReference type="HAMAP-Rule" id="MF_01220"/>
    </source>
</evidence>
<dbReference type="OrthoDB" id="9807458at2"/>
<comment type="subcellular location">
    <subcellularLocation>
        <location evidence="1 11">Cytoplasm</location>
    </subcellularLocation>
</comment>
<dbReference type="Pfam" id="PF00696">
    <property type="entry name" value="AA_kinase"/>
    <property type="match status" value="1"/>
</dbReference>
<protein>
    <recommendedName>
        <fullName evidence="11">Uridylate kinase</fullName>
        <shortName evidence="11">UK</shortName>
        <ecNumber evidence="11">2.7.4.22</ecNumber>
    </recommendedName>
    <alternativeName>
        <fullName evidence="11">Uridine monophosphate kinase</fullName>
        <shortName evidence="11">UMP kinase</shortName>
        <shortName evidence="11">UMPK</shortName>
    </alternativeName>
</protein>
<dbReference type="InterPro" id="IPR036393">
    <property type="entry name" value="AceGlu_kinase-like_sf"/>
</dbReference>
<keyword evidence="6 11" id="KW-0547">Nucleotide-binding</keyword>
<comment type="similarity">
    <text evidence="3 11">Belongs to the UMP kinase family.</text>
</comment>
<feature type="binding site" evidence="11">
    <location>
        <position position="52"/>
    </location>
    <ligand>
        <name>ATP</name>
        <dbReference type="ChEBI" id="CHEBI:30616"/>
    </ligand>
</feature>
<dbReference type="PIRSF" id="PIRSF005650">
    <property type="entry name" value="Uridylate_kin"/>
    <property type="match status" value="1"/>
</dbReference>
<keyword evidence="7 11" id="KW-0418">Kinase</keyword>
<dbReference type="CDD" id="cd04254">
    <property type="entry name" value="AAK_UMPK-PyrH-Ec"/>
    <property type="match status" value="1"/>
</dbReference>
<dbReference type="EC" id="2.7.4.22" evidence="11"/>
<feature type="binding site" evidence="11">
    <location>
        <position position="170"/>
    </location>
    <ligand>
        <name>ATP</name>
        <dbReference type="ChEBI" id="CHEBI:30616"/>
    </ligand>
</feature>
<feature type="binding site" evidence="11">
    <location>
        <position position="167"/>
    </location>
    <ligand>
        <name>ATP</name>
        <dbReference type="ChEBI" id="CHEBI:30616"/>
    </ligand>
</feature>
<evidence type="ECO:0000259" key="12">
    <source>
        <dbReference type="Pfam" id="PF00696"/>
    </source>
</evidence>
<name>A0A255XM12_9PROT</name>
<keyword evidence="5 11" id="KW-0808">Transferase</keyword>
<comment type="caution">
    <text evidence="11">Lacks conserved residue(s) required for the propagation of feature annotation.</text>
</comment>
<dbReference type="UniPathway" id="UPA00159">
    <property type="reaction ID" value="UER00275"/>
</dbReference>
<dbReference type="GO" id="GO:0033862">
    <property type="term" value="F:UMP kinase activity"/>
    <property type="evidence" value="ECO:0007669"/>
    <property type="project" value="UniProtKB-EC"/>
</dbReference>
<feature type="binding site" evidence="11">
    <location>
        <begin position="133"/>
        <end position="140"/>
    </location>
    <ligand>
        <name>UMP</name>
        <dbReference type="ChEBI" id="CHEBI:57865"/>
    </ligand>
</feature>
<keyword evidence="14" id="KW-1185">Reference proteome</keyword>
<comment type="pathway">
    <text evidence="2 11">Pyrimidine metabolism; CTP biosynthesis via de novo pathway; UDP from UMP (UMPK route): step 1/1.</text>
</comment>
<comment type="activity regulation">
    <text evidence="11">Inhibited by UTP.</text>
</comment>
<evidence type="ECO:0000256" key="7">
    <source>
        <dbReference type="ARBA" id="ARBA00022777"/>
    </source>
</evidence>
<dbReference type="GO" id="GO:0044210">
    <property type="term" value="P:'de novo' CTP biosynthetic process"/>
    <property type="evidence" value="ECO:0007669"/>
    <property type="project" value="UniProtKB-UniRule"/>
</dbReference>
<evidence type="ECO:0000256" key="4">
    <source>
        <dbReference type="ARBA" id="ARBA00022490"/>
    </source>
</evidence>
<dbReference type="InterPro" id="IPR015963">
    <property type="entry name" value="Uridylate_kinase_bac"/>
</dbReference>
<evidence type="ECO:0000256" key="2">
    <source>
        <dbReference type="ARBA" id="ARBA00004791"/>
    </source>
</evidence>
<keyword evidence="9 11" id="KW-0665">Pyrimidine biosynthesis</keyword>
<evidence type="ECO:0000256" key="10">
    <source>
        <dbReference type="ARBA" id="ARBA00047767"/>
    </source>
</evidence>
<keyword evidence="4 11" id="KW-0963">Cytoplasm</keyword>
<feature type="binding site" evidence="11">
    <location>
        <position position="56"/>
    </location>
    <ligand>
        <name>ATP</name>
        <dbReference type="ChEBI" id="CHEBI:30616"/>
    </ligand>
</feature>
<evidence type="ECO:0000256" key="3">
    <source>
        <dbReference type="ARBA" id="ARBA00007614"/>
    </source>
</evidence>
<evidence type="ECO:0000256" key="9">
    <source>
        <dbReference type="ARBA" id="ARBA00022975"/>
    </source>
</evidence>
<sequence length="244" mass="26460">MSRYKRLMIKLSGAAMGSGGGIFDKDAIEHIVAEVVSAVELGCEVVITVGGGNIFRGNIAETWKIERAEADNMGMLGTVINGVMLRAAINARTDTDVRVMTAIQINQIAEPYIRLRAARHLEKGSIVILVGGIGQPYVTTDYPSVQRALELRCDAILAAKHGVDGVYTADPKKFADAKRYRSISYDEVIGQDLRVMDQSAMLLARDHNLPIHLFNFDKPGCIKRICLGEDVGTYVGPGAGLELV</sequence>
<feature type="binding site" evidence="11">
    <location>
        <position position="71"/>
    </location>
    <ligand>
        <name>UMP</name>
        <dbReference type="ChEBI" id="CHEBI:57865"/>
    </ligand>
</feature>
<proteinExistence type="inferred from homology"/>
<evidence type="ECO:0000256" key="6">
    <source>
        <dbReference type="ARBA" id="ARBA00022741"/>
    </source>
</evidence>
<evidence type="ECO:0000256" key="8">
    <source>
        <dbReference type="ARBA" id="ARBA00022840"/>
    </source>
</evidence>
<dbReference type="PANTHER" id="PTHR42833">
    <property type="entry name" value="URIDYLATE KINASE"/>
    <property type="match status" value="1"/>
</dbReference>
<comment type="subunit">
    <text evidence="11">Homohexamer.</text>
</comment>
<accession>A0A255XM12</accession>
<dbReference type="InterPro" id="IPR011817">
    <property type="entry name" value="Uridylate_kinase"/>
</dbReference>
<dbReference type="InterPro" id="IPR001048">
    <property type="entry name" value="Asp/Glu/Uridylate_kinase"/>
</dbReference>
<dbReference type="Proteomes" id="UP000216361">
    <property type="component" value="Unassembled WGS sequence"/>
</dbReference>
<dbReference type="SUPFAM" id="SSF53633">
    <property type="entry name" value="Carbamate kinase-like"/>
    <property type="match status" value="1"/>
</dbReference>
<dbReference type="GO" id="GO:0006225">
    <property type="term" value="P:UDP biosynthetic process"/>
    <property type="evidence" value="ECO:0007669"/>
    <property type="project" value="TreeGrafter"/>
</dbReference>
<evidence type="ECO:0000256" key="1">
    <source>
        <dbReference type="ARBA" id="ARBA00004496"/>
    </source>
</evidence>
<evidence type="ECO:0000313" key="13">
    <source>
        <dbReference type="EMBL" id="OYQ17998.1"/>
    </source>
</evidence>
<dbReference type="GO" id="GO:0005524">
    <property type="term" value="F:ATP binding"/>
    <property type="evidence" value="ECO:0007669"/>
    <property type="project" value="UniProtKB-KW"/>
</dbReference>
<dbReference type="NCBIfam" id="TIGR02075">
    <property type="entry name" value="pyrH_bact"/>
    <property type="match status" value="1"/>
</dbReference>
<gene>
    <name evidence="11" type="primary">pyrH</name>
    <name evidence="13" type="ORF">CHR90_13600</name>
</gene>
<comment type="function">
    <text evidence="11">Catalyzes the reversible phosphorylation of UMP to UDP.</text>
</comment>
<dbReference type="PANTHER" id="PTHR42833:SF4">
    <property type="entry name" value="URIDYLATE KINASE PUMPKIN, CHLOROPLASTIC"/>
    <property type="match status" value="1"/>
</dbReference>
<dbReference type="HAMAP" id="MF_01220_B">
    <property type="entry name" value="PyrH_B"/>
    <property type="match status" value="1"/>
</dbReference>
<organism evidence="13 14">
    <name type="scientific">Elstera cyanobacteriorum</name>
    <dbReference type="NCBI Taxonomy" id="2022747"/>
    <lineage>
        <taxon>Bacteria</taxon>
        <taxon>Pseudomonadati</taxon>
        <taxon>Pseudomonadota</taxon>
        <taxon>Alphaproteobacteria</taxon>
        <taxon>Rhodospirillales</taxon>
        <taxon>Rhodospirillaceae</taxon>
        <taxon>Elstera</taxon>
    </lineage>
</organism>
<comment type="catalytic activity">
    <reaction evidence="10 11">
        <text>UMP + ATP = UDP + ADP</text>
        <dbReference type="Rhea" id="RHEA:24400"/>
        <dbReference type="ChEBI" id="CHEBI:30616"/>
        <dbReference type="ChEBI" id="CHEBI:57865"/>
        <dbReference type="ChEBI" id="CHEBI:58223"/>
        <dbReference type="ChEBI" id="CHEBI:456216"/>
        <dbReference type="EC" id="2.7.4.22"/>
    </reaction>
</comment>
<dbReference type="EMBL" id="NOXS01000033">
    <property type="protein sequence ID" value="OYQ17998.1"/>
    <property type="molecule type" value="Genomic_DNA"/>
</dbReference>
<keyword evidence="8 11" id="KW-0067">ATP-binding</keyword>
<comment type="caution">
    <text evidence="13">The sequence shown here is derived from an EMBL/GenBank/DDBJ whole genome shotgun (WGS) entry which is preliminary data.</text>
</comment>